<feature type="transmembrane region" description="Helical" evidence="1">
    <location>
        <begin position="71"/>
        <end position="91"/>
    </location>
</feature>
<accession>A0A7S3PGF0</accession>
<dbReference type="AlphaFoldDB" id="A0A7S3PGF0"/>
<name>A0A7S3PGF0_9STRA</name>
<reference evidence="2" key="1">
    <citation type="submission" date="2021-01" db="EMBL/GenBank/DDBJ databases">
        <authorList>
            <person name="Corre E."/>
            <person name="Pelletier E."/>
            <person name="Niang G."/>
            <person name="Scheremetjew M."/>
            <person name="Finn R."/>
            <person name="Kale V."/>
            <person name="Holt S."/>
            <person name="Cochrane G."/>
            <person name="Meng A."/>
            <person name="Brown T."/>
            <person name="Cohen L."/>
        </authorList>
    </citation>
    <scope>NUCLEOTIDE SEQUENCE</scope>
    <source>
        <strain evidence="2">GSBS06</strain>
    </source>
</reference>
<keyword evidence="1" id="KW-0812">Transmembrane</keyword>
<dbReference type="EMBL" id="HBIN01007411">
    <property type="protein sequence ID" value="CAE0435148.1"/>
    <property type="molecule type" value="Transcribed_RNA"/>
</dbReference>
<organism evidence="2">
    <name type="scientific">Aplanochytrium stocchinoi</name>
    <dbReference type="NCBI Taxonomy" id="215587"/>
    <lineage>
        <taxon>Eukaryota</taxon>
        <taxon>Sar</taxon>
        <taxon>Stramenopiles</taxon>
        <taxon>Bigyra</taxon>
        <taxon>Labyrinthulomycetes</taxon>
        <taxon>Thraustochytrida</taxon>
        <taxon>Thraustochytriidae</taxon>
        <taxon>Aplanochytrium</taxon>
    </lineage>
</organism>
<evidence type="ECO:0008006" key="3">
    <source>
        <dbReference type="Google" id="ProtNLM"/>
    </source>
</evidence>
<sequence>MRYVQILFGFFAATTLVLSVVMLYEPKSAWYNYFNIIENDKFVSIIYGSALVGEFSLQAGAALWPERYLQAILTFMLPYKLVCSLTMLYAWKFDWFPDRGRDCLLIALNYFIPFVLIVLVVVVEGNHKAISKDKEMKQS</sequence>
<keyword evidence="1" id="KW-1133">Transmembrane helix</keyword>
<evidence type="ECO:0000313" key="2">
    <source>
        <dbReference type="EMBL" id="CAE0435148.1"/>
    </source>
</evidence>
<feature type="transmembrane region" description="Helical" evidence="1">
    <location>
        <begin position="6"/>
        <end position="24"/>
    </location>
</feature>
<feature type="transmembrane region" description="Helical" evidence="1">
    <location>
        <begin position="103"/>
        <end position="123"/>
    </location>
</feature>
<protein>
    <recommendedName>
        <fullName evidence="3">EXPERA domain-containing protein</fullName>
    </recommendedName>
</protein>
<proteinExistence type="predicted"/>
<gene>
    <name evidence="2" type="ORF">ASTO00021_LOCUS5432</name>
</gene>
<keyword evidence="1" id="KW-0472">Membrane</keyword>
<evidence type="ECO:0000256" key="1">
    <source>
        <dbReference type="SAM" id="Phobius"/>
    </source>
</evidence>